<dbReference type="Proteomes" id="UP001163321">
    <property type="component" value="Chromosome 12"/>
</dbReference>
<name>A0ACC0WJ15_9STRA</name>
<dbReference type="EMBL" id="CM047591">
    <property type="protein sequence ID" value="KAI9918587.1"/>
    <property type="molecule type" value="Genomic_DNA"/>
</dbReference>
<gene>
    <name evidence="1" type="ORF">PsorP6_012073</name>
</gene>
<evidence type="ECO:0000313" key="2">
    <source>
        <dbReference type="Proteomes" id="UP001163321"/>
    </source>
</evidence>
<comment type="caution">
    <text evidence="1">The sequence shown here is derived from an EMBL/GenBank/DDBJ whole genome shotgun (WGS) entry which is preliminary data.</text>
</comment>
<protein>
    <submittedName>
        <fullName evidence="1">Uncharacterized protein</fullName>
    </submittedName>
</protein>
<proteinExistence type="predicted"/>
<reference evidence="1 2" key="1">
    <citation type="journal article" date="2022" name="bioRxiv">
        <title>The genome of the oomycete Peronosclerospora sorghi, a cosmopolitan pathogen of maize and sorghum, is inflated with dispersed pseudogenes.</title>
        <authorList>
            <person name="Fletcher K."/>
            <person name="Martin F."/>
            <person name="Isakeit T."/>
            <person name="Cavanaugh K."/>
            <person name="Magill C."/>
            <person name="Michelmore R."/>
        </authorList>
    </citation>
    <scope>NUCLEOTIDE SEQUENCE [LARGE SCALE GENOMIC DNA]</scope>
    <source>
        <strain evidence="1">P6</strain>
    </source>
</reference>
<sequence length="66" mass="7458">MEQNDLVSELVALFFLALFSYLRWSISSAPLVVSSIHYGRDNRKDLISLSVQVDAKMRPPSLGDLF</sequence>
<evidence type="ECO:0000313" key="1">
    <source>
        <dbReference type="EMBL" id="KAI9918587.1"/>
    </source>
</evidence>
<organism evidence="1 2">
    <name type="scientific">Peronosclerospora sorghi</name>
    <dbReference type="NCBI Taxonomy" id="230839"/>
    <lineage>
        <taxon>Eukaryota</taxon>
        <taxon>Sar</taxon>
        <taxon>Stramenopiles</taxon>
        <taxon>Oomycota</taxon>
        <taxon>Peronosporomycetes</taxon>
        <taxon>Peronosporales</taxon>
        <taxon>Peronosporaceae</taxon>
        <taxon>Peronosclerospora</taxon>
    </lineage>
</organism>
<keyword evidence="2" id="KW-1185">Reference proteome</keyword>
<accession>A0ACC0WJ15</accession>